<evidence type="ECO:0000313" key="2">
    <source>
        <dbReference type="EMBL" id="EEX77186.1"/>
    </source>
</evidence>
<reference evidence="2 3" key="1">
    <citation type="submission" date="2009-09" db="EMBL/GenBank/DDBJ databases">
        <authorList>
            <person name="Weinstock G."/>
            <person name="Sodergren E."/>
            <person name="Clifton S."/>
            <person name="Fulton L."/>
            <person name="Fulton B."/>
            <person name="Courtney L."/>
            <person name="Fronick C."/>
            <person name="Harrison M."/>
            <person name="Strong C."/>
            <person name="Farmer C."/>
            <person name="Delahaunty K."/>
            <person name="Markovic C."/>
            <person name="Hall O."/>
            <person name="Minx P."/>
            <person name="Tomlinson C."/>
            <person name="Mitreva M."/>
            <person name="Nelson J."/>
            <person name="Hou S."/>
            <person name="Wollam A."/>
            <person name="Pepin K.H."/>
            <person name="Johnson M."/>
            <person name="Bhonagiri V."/>
            <person name="Nash W.E."/>
            <person name="Warren W."/>
            <person name="Chinwalla A."/>
            <person name="Mardis E.R."/>
            <person name="Wilson R.K."/>
        </authorList>
    </citation>
    <scope>NUCLEOTIDE SEQUENCE [LARGE SCALE GENOMIC DNA]</scope>
    <source>
        <strain evidence="2">ATCC 35185</strain>
        <strain evidence="3">ATCC 35185 / DSM 20758 / VPI D19B-28</strain>
    </source>
</reference>
<evidence type="ECO:0000313" key="4">
    <source>
        <dbReference type="Proteomes" id="UP000011124"/>
    </source>
</evidence>
<evidence type="ECO:0000313" key="3">
    <source>
        <dbReference type="Proteomes" id="UP000003505"/>
    </source>
</evidence>
<dbReference type="AlphaFoldDB" id="C9LVD2"/>
<dbReference type="KEGG" id="ssg:Selsp_0093"/>
<dbReference type="OrthoDB" id="1666999at2"/>
<proteinExistence type="predicted"/>
<dbReference type="HOGENOM" id="CLU_207314_0_0_9"/>
<name>C9LVD2_SELS3</name>
<dbReference type="Proteomes" id="UP000003505">
    <property type="component" value="Unassembled WGS sequence"/>
</dbReference>
<gene>
    <name evidence="1" type="ordered locus">Selsp_0093</name>
    <name evidence="2" type="ORF">SELSPUOL_01425</name>
</gene>
<evidence type="ECO:0000313" key="1">
    <source>
        <dbReference type="EMBL" id="AEB99072.1"/>
    </source>
</evidence>
<protein>
    <submittedName>
        <fullName evidence="2">Uncharacterized protein</fullName>
    </submittedName>
</protein>
<keyword evidence="4" id="KW-1185">Reference proteome</keyword>
<reference evidence="1 4" key="2">
    <citation type="submission" date="2011-04" db="EMBL/GenBank/DDBJ databases">
        <title>The complete genome of Selenomonas sputigena DSM 20758.</title>
        <authorList>
            <consortium name="US DOE Joint Genome Institute (JGI-PGF)"/>
            <person name="Lucas S."/>
            <person name="Copeland A."/>
            <person name="Lapidus A."/>
            <person name="Bruce D."/>
            <person name="Goodwin L."/>
            <person name="Pitluck S."/>
            <person name="Peters L."/>
            <person name="Kyrpides N."/>
            <person name="Mavromatis K."/>
            <person name="Ivanova N."/>
            <person name="Ovchinnikova G."/>
            <person name="Teshima H."/>
            <person name="Detter J.C."/>
            <person name="Tapia R."/>
            <person name="Han C."/>
            <person name="Land M."/>
            <person name="Hauser L."/>
            <person name="Markowitz V."/>
            <person name="Cheng J.-F."/>
            <person name="Hugenholtz P."/>
            <person name="Woyke T."/>
            <person name="Wu D."/>
            <person name="Gronow S."/>
            <person name="Wellnitz S."/>
            <person name="Schneider S."/>
            <person name="Klenk H.-P."/>
            <person name="Eisen J.A."/>
        </authorList>
    </citation>
    <scope>NUCLEOTIDE SEQUENCE [LARGE SCALE GENOMIC DNA]</scope>
    <source>
        <strain evidence="1">ATCC 35185</strain>
        <strain evidence="4">ATCC 35185 / DSM 20758 / VPI D19B-28</strain>
    </source>
</reference>
<accession>C9LVD2</accession>
<sequence>MRDFKKFMEENRDKLYKIAYANCKHDAEGHCLVPSDDPWMKDAEGTARSRNFDPEGAECISIAEIIYRKI</sequence>
<dbReference type="EMBL" id="CP002637">
    <property type="protein sequence ID" value="AEB99072.1"/>
    <property type="molecule type" value="Genomic_DNA"/>
</dbReference>
<dbReference type="RefSeq" id="WP_006192723.1">
    <property type="nucleotide sequence ID" value="NC_015437.1"/>
</dbReference>
<organism evidence="2 3">
    <name type="scientific">Selenomonas sputigena (strain ATCC 35185 / DSM 20758 / CCUG 44933 / VPI D19B-28)</name>
    <dbReference type="NCBI Taxonomy" id="546271"/>
    <lineage>
        <taxon>Bacteria</taxon>
        <taxon>Bacillati</taxon>
        <taxon>Bacillota</taxon>
        <taxon>Negativicutes</taxon>
        <taxon>Selenomonadales</taxon>
        <taxon>Selenomonadaceae</taxon>
        <taxon>Selenomonas</taxon>
    </lineage>
</organism>
<dbReference type="Proteomes" id="UP000011124">
    <property type="component" value="Chromosome"/>
</dbReference>
<dbReference type="EMBL" id="ACKP02000026">
    <property type="protein sequence ID" value="EEX77186.1"/>
    <property type="molecule type" value="Genomic_DNA"/>
</dbReference>